<dbReference type="Pfam" id="PF09346">
    <property type="entry name" value="SMI1_KNR4"/>
    <property type="match status" value="1"/>
</dbReference>
<gene>
    <name evidence="2" type="ORF">CD31_07565</name>
</gene>
<sequence length="128" mass="14360">MLPIHNSYTAYPPATDRQILHIENKLNCQLPSAYTLVLKESNGLSFTNGVFIYGTEEIVERNETWEVAEYAKGYIAIGDDSGGMIFLMAIKAEDFRVFAVDSGDMTPEHATLITSDLSKWLQEGCQYE</sequence>
<proteinExistence type="predicted"/>
<accession>A0ABR4Y174</accession>
<dbReference type="EMBL" id="JPVR01000068">
    <property type="protein sequence ID" value="KGR87070.1"/>
    <property type="molecule type" value="Genomic_DNA"/>
</dbReference>
<dbReference type="SUPFAM" id="SSF160631">
    <property type="entry name" value="SMI1/KNR4-like"/>
    <property type="match status" value="1"/>
</dbReference>
<dbReference type="InterPro" id="IPR037883">
    <property type="entry name" value="Knr4/Smi1-like_sf"/>
</dbReference>
<evidence type="ECO:0000313" key="2">
    <source>
        <dbReference type="EMBL" id="KGR87070.1"/>
    </source>
</evidence>
<comment type="caution">
    <text evidence="2">The sequence shown here is derived from an EMBL/GenBank/DDBJ whole genome shotgun (WGS) entry which is preliminary data.</text>
</comment>
<protein>
    <submittedName>
        <fullName evidence="2">SMI1 / KNR4 family protein</fullName>
    </submittedName>
</protein>
<name>A0ABR4Y174_9BACI</name>
<evidence type="ECO:0000259" key="1">
    <source>
        <dbReference type="SMART" id="SM00860"/>
    </source>
</evidence>
<evidence type="ECO:0000313" key="3">
    <source>
        <dbReference type="Proteomes" id="UP000030487"/>
    </source>
</evidence>
<dbReference type="RefSeq" id="WP_016993977.1">
    <property type="nucleotide sequence ID" value="NZ_AVCW01000014.1"/>
</dbReference>
<dbReference type="InterPro" id="IPR018958">
    <property type="entry name" value="Knr4/Smi1-like_dom"/>
</dbReference>
<feature type="domain" description="Knr4/Smi1-like" evidence="1">
    <location>
        <begin position="13"/>
        <end position="123"/>
    </location>
</feature>
<dbReference type="Gene3D" id="3.40.1580.10">
    <property type="entry name" value="SMI1/KNR4-like"/>
    <property type="match status" value="1"/>
</dbReference>
<reference evidence="2 3" key="1">
    <citation type="submission" date="2014-02" db="EMBL/GenBank/DDBJ databases">
        <title>Draft genome sequence of Lysinibacillus boronitolerans NBRC 103108.</title>
        <authorList>
            <person name="Zhang F."/>
            <person name="Wang G."/>
            <person name="Zhang L."/>
        </authorList>
    </citation>
    <scope>NUCLEOTIDE SEQUENCE [LARGE SCALE GENOMIC DNA]</scope>
    <source>
        <strain evidence="2 3">NBRC 103108</strain>
    </source>
</reference>
<dbReference type="Proteomes" id="UP000030487">
    <property type="component" value="Unassembled WGS sequence"/>
</dbReference>
<organism evidence="2 3">
    <name type="scientific">Lysinibacillus boronitolerans JCM 21713 = 10a = NBRC 103108</name>
    <dbReference type="NCBI Taxonomy" id="1294264"/>
    <lineage>
        <taxon>Bacteria</taxon>
        <taxon>Bacillati</taxon>
        <taxon>Bacillota</taxon>
        <taxon>Bacilli</taxon>
        <taxon>Bacillales</taxon>
        <taxon>Bacillaceae</taxon>
        <taxon>Lysinibacillus</taxon>
    </lineage>
</organism>
<keyword evidence="3" id="KW-1185">Reference proteome</keyword>
<dbReference type="SMART" id="SM00860">
    <property type="entry name" value="SMI1_KNR4"/>
    <property type="match status" value="1"/>
</dbReference>